<comment type="caution">
    <text evidence="2">The sequence shown here is derived from an EMBL/GenBank/DDBJ whole genome shotgun (WGS) entry which is preliminary data.</text>
</comment>
<keyword evidence="3" id="KW-1185">Reference proteome</keyword>
<feature type="signal peptide" evidence="1">
    <location>
        <begin position="1"/>
        <end position="17"/>
    </location>
</feature>
<reference evidence="2 3" key="1">
    <citation type="submission" date="2018-01" db="EMBL/GenBank/DDBJ databases">
        <title>Whole genome analyses suggest that Burkholderia sensu lato contains two further novel genera in the rhizoxinica-symbiotica group Mycetohabitans gen. nov., and Trinickia gen. nov.: implications for the evolution of diazotrophy and nodulation in the Burkholderiaceae.</title>
        <authorList>
            <person name="Estrada-de los Santos P."/>
            <person name="Palmer M."/>
            <person name="Chavez-Ramirez B."/>
            <person name="Beukes C."/>
            <person name="Steenkamp E.T."/>
            <person name="Hirsch A.M."/>
            <person name="Manyaka P."/>
            <person name="Maluk M."/>
            <person name="Lafos M."/>
            <person name="Crook M."/>
            <person name="Gross E."/>
            <person name="Simon M.F."/>
            <person name="Bueno dos Reis Junior F."/>
            <person name="Poole P.S."/>
            <person name="Venter S.N."/>
            <person name="James E.K."/>
        </authorList>
    </citation>
    <scope>NUCLEOTIDE SEQUENCE [LARGE SCALE GENOMIC DNA]</scope>
    <source>
        <strain evidence="2 3">GP25-8</strain>
    </source>
</reference>
<accession>A0A2N7VV78</accession>
<dbReference type="Proteomes" id="UP000235347">
    <property type="component" value="Unassembled WGS sequence"/>
</dbReference>
<feature type="chain" id="PRO_5015009209" description="Cytochrome c" evidence="1">
    <location>
        <begin position="18"/>
        <end position="110"/>
    </location>
</feature>
<organism evidence="2 3">
    <name type="scientific">Trinickia soli</name>
    <dbReference type="NCBI Taxonomy" id="380675"/>
    <lineage>
        <taxon>Bacteria</taxon>
        <taxon>Pseudomonadati</taxon>
        <taxon>Pseudomonadota</taxon>
        <taxon>Betaproteobacteria</taxon>
        <taxon>Burkholderiales</taxon>
        <taxon>Burkholderiaceae</taxon>
        <taxon>Trinickia</taxon>
    </lineage>
</organism>
<evidence type="ECO:0000256" key="1">
    <source>
        <dbReference type="SAM" id="SignalP"/>
    </source>
</evidence>
<dbReference type="Gene3D" id="1.10.760.10">
    <property type="entry name" value="Cytochrome c-like domain"/>
    <property type="match status" value="1"/>
</dbReference>
<dbReference type="GO" id="GO:0020037">
    <property type="term" value="F:heme binding"/>
    <property type="evidence" value="ECO:0007669"/>
    <property type="project" value="InterPro"/>
</dbReference>
<evidence type="ECO:0000313" key="2">
    <source>
        <dbReference type="EMBL" id="PMS21068.1"/>
    </source>
</evidence>
<sequence length="110" mass="11338">MISLVASCVGAIGPALAAGPAKPTSQAVMHTVQVAMPPGATAFAPGPGSDLANRHCVTCHSTGMVLRQPPLSFDEWKAEVAKMRAVYGAPLPADDIEAIARYLTAINGRQ</sequence>
<protein>
    <recommendedName>
        <fullName evidence="4">Cytochrome c</fullName>
    </recommendedName>
</protein>
<name>A0A2N7VV78_9BURK</name>
<evidence type="ECO:0000313" key="3">
    <source>
        <dbReference type="Proteomes" id="UP000235347"/>
    </source>
</evidence>
<keyword evidence="1" id="KW-0732">Signal</keyword>
<dbReference type="InterPro" id="IPR036909">
    <property type="entry name" value="Cyt_c-like_dom_sf"/>
</dbReference>
<dbReference type="EMBL" id="PNYB01000017">
    <property type="protein sequence ID" value="PMS21068.1"/>
    <property type="molecule type" value="Genomic_DNA"/>
</dbReference>
<dbReference type="SUPFAM" id="SSF46626">
    <property type="entry name" value="Cytochrome c"/>
    <property type="match status" value="1"/>
</dbReference>
<dbReference type="AlphaFoldDB" id="A0A2N7VV78"/>
<proteinExistence type="predicted"/>
<dbReference type="GO" id="GO:0009055">
    <property type="term" value="F:electron transfer activity"/>
    <property type="evidence" value="ECO:0007669"/>
    <property type="project" value="InterPro"/>
</dbReference>
<gene>
    <name evidence="2" type="ORF">C0Z19_19260</name>
</gene>
<evidence type="ECO:0008006" key="4">
    <source>
        <dbReference type="Google" id="ProtNLM"/>
    </source>
</evidence>